<name>A0A1E3PTP0_LIPST</name>
<accession>A0A1E3PTP0</accession>
<reference evidence="1 2" key="1">
    <citation type="journal article" date="2016" name="Proc. Natl. Acad. Sci. U.S.A.">
        <title>Comparative genomics of biotechnologically important yeasts.</title>
        <authorList>
            <person name="Riley R."/>
            <person name="Haridas S."/>
            <person name="Wolfe K.H."/>
            <person name="Lopes M.R."/>
            <person name="Hittinger C.T."/>
            <person name="Goeker M."/>
            <person name="Salamov A.A."/>
            <person name="Wisecaver J.H."/>
            <person name="Long T.M."/>
            <person name="Calvey C.H."/>
            <person name="Aerts A.L."/>
            <person name="Barry K.W."/>
            <person name="Choi C."/>
            <person name="Clum A."/>
            <person name="Coughlan A.Y."/>
            <person name="Deshpande S."/>
            <person name="Douglass A.P."/>
            <person name="Hanson S.J."/>
            <person name="Klenk H.-P."/>
            <person name="LaButti K.M."/>
            <person name="Lapidus A."/>
            <person name="Lindquist E.A."/>
            <person name="Lipzen A.M."/>
            <person name="Meier-Kolthoff J.P."/>
            <person name="Ohm R.A."/>
            <person name="Otillar R.P."/>
            <person name="Pangilinan J.L."/>
            <person name="Peng Y."/>
            <person name="Rokas A."/>
            <person name="Rosa C.A."/>
            <person name="Scheuner C."/>
            <person name="Sibirny A.A."/>
            <person name="Slot J.C."/>
            <person name="Stielow J.B."/>
            <person name="Sun H."/>
            <person name="Kurtzman C.P."/>
            <person name="Blackwell M."/>
            <person name="Grigoriev I.V."/>
            <person name="Jeffries T.W."/>
        </authorList>
    </citation>
    <scope>NUCLEOTIDE SEQUENCE [LARGE SCALE GENOMIC DNA]</scope>
    <source>
        <strain evidence="1 2">NRRL Y-11557</strain>
    </source>
</reference>
<sequence length="102" mass="11981">MLNWLNSYCALTLLYPHRTMNNALKNLIENFIISGVLFYTDLHCPFMTLWLAERMNYQSRPLLHRGLIRHAYIALTLLCPHRTMNNALKILIKGFIIFGVLF</sequence>
<evidence type="ECO:0000313" key="1">
    <source>
        <dbReference type="EMBL" id="ODQ68795.1"/>
    </source>
</evidence>
<evidence type="ECO:0000313" key="2">
    <source>
        <dbReference type="Proteomes" id="UP000094385"/>
    </source>
</evidence>
<gene>
    <name evidence="1" type="ORF">LIPSTDRAFT_226537</name>
</gene>
<proteinExistence type="predicted"/>
<protein>
    <submittedName>
        <fullName evidence="1">Uncharacterized protein</fullName>
    </submittedName>
</protein>
<keyword evidence="2" id="KW-1185">Reference proteome</keyword>
<dbReference type="EMBL" id="KV454315">
    <property type="protein sequence ID" value="ODQ68795.1"/>
    <property type="molecule type" value="Genomic_DNA"/>
</dbReference>
<dbReference type="Proteomes" id="UP000094385">
    <property type="component" value="Unassembled WGS sequence"/>
</dbReference>
<organism evidence="1 2">
    <name type="scientific">Lipomyces starkeyi NRRL Y-11557</name>
    <dbReference type="NCBI Taxonomy" id="675824"/>
    <lineage>
        <taxon>Eukaryota</taxon>
        <taxon>Fungi</taxon>
        <taxon>Dikarya</taxon>
        <taxon>Ascomycota</taxon>
        <taxon>Saccharomycotina</taxon>
        <taxon>Lipomycetes</taxon>
        <taxon>Lipomycetales</taxon>
        <taxon>Lipomycetaceae</taxon>
        <taxon>Lipomyces</taxon>
    </lineage>
</organism>
<dbReference type="AlphaFoldDB" id="A0A1E3PTP0"/>